<dbReference type="Pfam" id="PF12802">
    <property type="entry name" value="MarR_2"/>
    <property type="match status" value="1"/>
</dbReference>
<evidence type="ECO:0000313" key="2">
    <source>
        <dbReference type="EMBL" id="SMF61398.1"/>
    </source>
</evidence>
<feature type="domain" description="HTH marR-type" evidence="1">
    <location>
        <begin position="13"/>
        <end position="149"/>
    </location>
</feature>
<dbReference type="Proteomes" id="UP000192934">
    <property type="component" value="Chromosome I"/>
</dbReference>
<dbReference type="GO" id="GO:0003700">
    <property type="term" value="F:DNA-binding transcription factor activity"/>
    <property type="evidence" value="ECO:0007669"/>
    <property type="project" value="InterPro"/>
</dbReference>
<dbReference type="EMBL" id="LT840185">
    <property type="protein sequence ID" value="SMF61398.1"/>
    <property type="molecule type" value="Genomic_DNA"/>
</dbReference>
<sequence>MTYDWLRAYTRFMLPLLCTCARLKRSTRIVSAHYDAALAPAGISVAQFSLLRQLQRAGPSTLSDFAAATAFDRTTLNRTLAPLEAKGWVASGQGRDKRSRVVRITDEARAVMRKATPLWEKAQAEIGAALGEEGAALDAAFDRLEGLAA</sequence>
<gene>
    <name evidence="2" type="ORF">SAMN06295910_0384</name>
</gene>
<dbReference type="AlphaFoldDB" id="A0A1X7FZ59"/>
<dbReference type="InterPro" id="IPR036390">
    <property type="entry name" value="WH_DNA-bd_sf"/>
</dbReference>
<dbReference type="InterPro" id="IPR039422">
    <property type="entry name" value="MarR/SlyA-like"/>
</dbReference>
<dbReference type="SUPFAM" id="SSF46785">
    <property type="entry name" value="Winged helix' DNA-binding domain"/>
    <property type="match status" value="1"/>
</dbReference>
<dbReference type="STRING" id="941907.SAMN06295910_0384"/>
<protein>
    <submittedName>
        <fullName evidence="2">Transcriptional regulator, MarR family</fullName>
    </submittedName>
</protein>
<reference evidence="3" key="1">
    <citation type="submission" date="2017-04" db="EMBL/GenBank/DDBJ databases">
        <authorList>
            <person name="Varghese N."/>
            <person name="Submissions S."/>
        </authorList>
    </citation>
    <scope>NUCLEOTIDE SEQUENCE [LARGE SCALE GENOMIC DNA]</scope>
    <source>
        <strain evidence="3">Dd16</strain>
    </source>
</reference>
<name>A0A1X7FZ59_9SPHN</name>
<evidence type="ECO:0000259" key="1">
    <source>
        <dbReference type="PROSITE" id="PS50995"/>
    </source>
</evidence>
<proteinExistence type="predicted"/>
<dbReference type="PROSITE" id="PS50995">
    <property type="entry name" value="HTH_MARR_2"/>
    <property type="match status" value="1"/>
</dbReference>
<dbReference type="SMART" id="SM00347">
    <property type="entry name" value="HTH_MARR"/>
    <property type="match status" value="1"/>
</dbReference>
<dbReference type="PANTHER" id="PTHR33164">
    <property type="entry name" value="TRANSCRIPTIONAL REGULATOR, MARR FAMILY"/>
    <property type="match status" value="1"/>
</dbReference>
<dbReference type="Gene3D" id="1.10.10.10">
    <property type="entry name" value="Winged helix-like DNA-binding domain superfamily/Winged helix DNA-binding domain"/>
    <property type="match status" value="1"/>
</dbReference>
<organism evidence="2 3">
    <name type="scientific">Allosphingosinicella indica</name>
    <dbReference type="NCBI Taxonomy" id="941907"/>
    <lineage>
        <taxon>Bacteria</taxon>
        <taxon>Pseudomonadati</taxon>
        <taxon>Pseudomonadota</taxon>
        <taxon>Alphaproteobacteria</taxon>
        <taxon>Sphingomonadales</taxon>
        <taxon>Sphingomonadaceae</taxon>
        <taxon>Allosphingosinicella</taxon>
    </lineage>
</organism>
<dbReference type="InterPro" id="IPR036388">
    <property type="entry name" value="WH-like_DNA-bd_sf"/>
</dbReference>
<accession>A0A1X7FZ59</accession>
<dbReference type="InterPro" id="IPR000835">
    <property type="entry name" value="HTH_MarR-typ"/>
</dbReference>
<dbReference type="PANTHER" id="PTHR33164:SF105">
    <property type="entry name" value="TRANSCRIPTIONAL REPRESSOR PROTEIN-RELATED"/>
    <property type="match status" value="1"/>
</dbReference>
<evidence type="ECO:0000313" key="3">
    <source>
        <dbReference type="Proteomes" id="UP000192934"/>
    </source>
</evidence>
<dbReference type="GO" id="GO:0006950">
    <property type="term" value="P:response to stress"/>
    <property type="evidence" value="ECO:0007669"/>
    <property type="project" value="TreeGrafter"/>
</dbReference>
<keyword evidence="3" id="KW-1185">Reference proteome</keyword>